<protein>
    <recommendedName>
        <fullName evidence="3">DUF4283 domain-containing protein</fullName>
    </recommendedName>
</protein>
<keyword evidence="2" id="KW-1185">Reference proteome</keyword>
<proteinExistence type="predicted"/>
<dbReference type="Proteomes" id="UP000237105">
    <property type="component" value="Unassembled WGS sequence"/>
</dbReference>
<evidence type="ECO:0008006" key="3">
    <source>
        <dbReference type="Google" id="ProtNLM"/>
    </source>
</evidence>
<evidence type="ECO:0000313" key="2">
    <source>
        <dbReference type="Proteomes" id="UP000237105"/>
    </source>
</evidence>
<sequence length="98" mass="11586">MAEEANIESLIKKVAELNCSDEPLKLILSLVPASMVIRSKLVRKLFRTKKLGHNVVRGIFMQFWEREHDWVILEVDENLFVFHFCKEEDKKFVQDHNS</sequence>
<organism evidence="1 2">
    <name type="scientific">Parasponia andersonii</name>
    <name type="common">Sponia andersonii</name>
    <dbReference type="NCBI Taxonomy" id="3476"/>
    <lineage>
        <taxon>Eukaryota</taxon>
        <taxon>Viridiplantae</taxon>
        <taxon>Streptophyta</taxon>
        <taxon>Embryophyta</taxon>
        <taxon>Tracheophyta</taxon>
        <taxon>Spermatophyta</taxon>
        <taxon>Magnoliopsida</taxon>
        <taxon>eudicotyledons</taxon>
        <taxon>Gunneridae</taxon>
        <taxon>Pentapetalae</taxon>
        <taxon>rosids</taxon>
        <taxon>fabids</taxon>
        <taxon>Rosales</taxon>
        <taxon>Cannabaceae</taxon>
        <taxon>Parasponia</taxon>
    </lineage>
</organism>
<dbReference type="EMBL" id="JXTB01000377">
    <property type="protein sequence ID" value="PON43119.1"/>
    <property type="molecule type" value="Genomic_DNA"/>
</dbReference>
<reference evidence="2" key="1">
    <citation type="submission" date="2016-06" db="EMBL/GenBank/DDBJ databases">
        <title>Parallel loss of symbiosis genes in relatives of nitrogen-fixing non-legume Parasponia.</title>
        <authorList>
            <person name="Van Velzen R."/>
            <person name="Holmer R."/>
            <person name="Bu F."/>
            <person name="Rutten L."/>
            <person name="Van Zeijl A."/>
            <person name="Liu W."/>
            <person name="Santuari L."/>
            <person name="Cao Q."/>
            <person name="Sharma T."/>
            <person name="Shen D."/>
            <person name="Roswanjaya Y."/>
            <person name="Wardhani T."/>
            <person name="Kalhor M.S."/>
            <person name="Jansen J."/>
            <person name="Van den Hoogen J."/>
            <person name="Gungor B."/>
            <person name="Hartog M."/>
            <person name="Hontelez J."/>
            <person name="Verver J."/>
            <person name="Yang W.-C."/>
            <person name="Schijlen E."/>
            <person name="Repin R."/>
            <person name="Schilthuizen M."/>
            <person name="Schranz E."/>
            <person name="Heidstra R."/>
            <person name="Miyata K."/>
            <person name="Fedorova E."/>
            <person name="Kohlen W."/>
            <person name="Bisseling T."/>
            <person name="Smit S."/>
            <person name="Geurts R."/>
        </authorList>
    </citation>
    <scope>NUCLEOTIDE SEQUENCE [LARGE SCALE GENOMIC DNA]</scope>
    <source>
        <strain evidence="2">cv. WU1-14</strain>
    </source>
</reference>
<gene>
    <name evidence="1" type="ORF">PanWU01x14_276710</name>
</gene>
<dbReference type="AlphaFoldDB" id="A0A2P5B2W7"/>
<comment type="caution">
    <text evidence="1">The sequence shown here is derived from an EMBL/GenBank/DDBJ whole genome shotgun (WGS) entry which is preliminary data.</text>
</comment>
<name>A0A2P5B2W7_PARAD</name>
<evidence type="ECO:0000313" key="1">
    <source>
        <dbReference type="EMBL" id="PON43119.1"/>
    </source>
</evidence>
<accession>A0A2P5B2W7</accession>